<evidence type="ECO:0000259" key="1">
    <source>
        <dbReference type="PROSITE" id="PS50075"/>
    </source>
</evidence>
<dbReference type="Gene3D" id="1.10.1200.10">
    <property type="entry name" value="ACP-like"/>
    <property type="match status" value="1"/>
</dbReference>
<protein>
    <submittedName>
        <fullName evidence="2">Acyl carrier protein</fullName>
    </submittedName>
</protein>
<evidence type="ECO:0000313" key="3">
    <source>
        <dbReference type="Proteomes" id="UP000830055"/>
    </source>
</evidence>
<dbReference type="Proteomes" id="UP000830055">
    <property type="component" value="Chromosome"/>
</dbReference>
<sequence length="88" mass="9530">MPVAAGLEQELLRLICSTCNLQDVDLTAVGPDDPLIGPDSPLGIDSLDALEIAVAVQREYGVRMNAEHTTREVMQTLASLAAYVHRNR</sequence>
<reference evidence="2 3" key="1">
    <citation type="submission" date="2022-01" db="EMBL/GenBank/DDBJ databases">
        <title>Desulfofustis limnae sp. nov., a novel mesophilic sulfate-reducing bacterium isolated from marsh soil.</title>
        <authorList>
            <person name="Watanabe M."/>
            <person name="Takahashi A."/>
            <person name="Kojima H."/>
            <person name="Fukui M."/>
        </authorList>
    </citation>
    <scope>NUCLEOTIDE SEQUENCE [LARGE SCALE GENOMIC DNA]</scope>
    <source>
        <strain evidence="2 3">PPLL</strain>
    </source>
</reference>
<dbReference type="Pfam" id="PF00550">
    <property type="entry name" value="PP-binding"/>
    <property type="match status" value="1"/>
</dbReference>
<evidence type="ECO:0000313" key="2">
    <source>
        <dbReference type="EMBL" id="BDD86282.1"/>
    </source>
</evidence>
<dbReference type="PROSITE" id="PS50075">
    <property type="entry name" value="CARRIER"/>
    <property type="match status" value="1"/>
</dbReference>
<gene>
    <name evidence="2" type="ORF">DPPLL_06470</name>
</gene>
<dbReference type="EMBL" id="AP025516">
    <property type="protein sequence ID" value="BDD86282.1"/>
    <property type="molecule type" value="Genomic_DNA"/>
</dbReference>
<dbReference type="InterPro" id="IPR036736">
    <property type="entry name" value="ACP-like_sf"/>
</dbReference>
<name>A0ABM7W5W6_9BACT</name>
<keyword evidence="3" id="KW-1185">Reference proteome</keyword>
<accession>A0ABM7W5W6</accession>
<feature type="domain" description="Carrier" evidence="1">
    <location>
        <begin position="5"/>
        <end position="88"/>
    </location>
</feature>
<dbReference type="InterPro" id="IPR009081">
    <property type="entry name" value="PP-bd_ACP"/>
</dbReference>
<dbReference type="RefSeq" id="WP_284153374.1">
    <property type="nucleotide sequence ID" value="NZ_AP025516.1"/>
</dbReference>
<proteinExistence type="predicted"/>
<organism evidence="2 3">
    <name type="scientific">Desulfofustis limnaeus</name>
    <dbReference type="NCBI Taxonomy" id="2740163"/>
    <lineage>
        <taxon>Bacteria</taxon>
        <taxon>Pseudomonadati</taxon>
        <taxon>Thermodesulfobacteriota</taxon>
        <taxon>Desulfobulbia</taxon>
        <taxon>Desulfobulbales</taxon>
        <taxon>Desulfocapsaceae</taxon>
        <taxon>Desulfofustis</taxon>
    </lineage>
</organism>
<dbReference type="SUPFAM" id="SSF47336">
    <property type="entry name" value="ACP-like"/>
    <property type="match status" value="1"/>
</dbReference>